<dbReference type="RefSeq" id="WP_272423643.1">
    <property type="nucleotide sequence ID" value="NZ_JAGTJJ010000062.1"/>
</dbReference>
<protein>
    <submittedName>
        <fullName evidence="3">Uncharacterized protein</fullName>
    </submittedName>
</protein>
<feature type="region of interest" description="Disordered" evidence="1">
    <location>
        <begin position="40"/>
        <end position="84"/>
    </location>
</feature>
<proteinExistence type="predicted"/>
<accession>A0A9X3XEL2</accession>
<organism evidence="3 4">
    <name type="scientific">Polyangium jinanense</name>
    <dbReference type="NCBI Taxonomy" id="2829994"/>
    <lineage>
        <taxon>Bacteria</taxon>
        <taxon>Pseudomonadati</taxon>
        <taxon>Myxococcota</taxon>
        <taxon>Polyangia</taxon>
        <taxon>Polyangiales</taxon>
        <taxon>Polyangiaceae</taxon>
        <taxon>Polyangium</taxon>
    </lineage>
</organism>
<feature type="transmembrane region" description="Helical" evidence="2">
    <location>
        <begin position="12"/>
        <end position="34"/>
    </location>
</feature>
<evidence type="ECO:0000313" key="4">
    <source>
        <dbReference type="Proteomes" id="UP001151081"/>
    </source>
</evidence>
<keyword evidence="2" id="KW-1133">Transmembrane helix</keyword>
<sequence>MAHRTRSSVRLASWFVVAGLGVVTMPAACLYPAYTFDEPEPSGSGGAGGQGGQGGQGGSGMGGQGGGGAQGGQGGSSGTEDCLNGMDDDDDSLVDCADDECTQGHVCVPSVPFGWSGFAALFEGLPAQTPDCPGAFPTVTPYEGENTLTTPSHTCSACTCGAPTGQACDLPDEIVIQNKACGTTPTATGKLTVPAAWNGACYGPEGYQGGQTCDNGPCNVSVTSAKPTVTGGSCMPSGGEPALTPIAWAIHGKACGDAPPGGGCGMGMVCQPKTQPPFLPGLCVYKGGDNTCPAGEFTEKHLFFEEAVDSRACSPCACGAPSGASCDATITLYSEQLVNTCTTQVASFSAGSCANVVGNPALFGRMATTMPPTGGACAISGGGQPTGALTPSNATTFCCIPP</sequence>
<evidence type="ECO:0000256" key="2">
    <source>
        <dbReference type="SAM" id="Phobius"/>
    </source>
</evidence>
<keyword evidence="2" id="KW-0472">Membrane</keyword>
<evidence type="ECO:0000256" key="1">
    <source>
        <dbReference type="SAM" id="MobiDB-lite"/>
    </source>
</evidence>
<dbReference type="EMBL" id="JAGTJJ010000062">
    <property type="protein sequence ID" value="MDC3987975.1"/>
    <property type="molecule type" value="Genomic_DNA"/>
</dbReference>
<comment type="caution">
    <text evidence="3">The sequence shown here is derived from an EMBL/GenBank/DDBJ whole genome shotgun (WGS) entry which is preliminary data.</text>
</comment>
<gene>
    <name evidence="3" type="ORF">KEG57_46345</name>
</gene>
<name>A0A9X3XEL2_9BACT</name>
<dbReference type="Proteomes" id="UP001151081">
    <property type="component" value="Unassembled WGS sequence"/>
</dbReference>
<reference evidence="3 4" key="1">
    <citation type="submission" date="2021-04" db="EMBL/GenBank/DDBJ databases">
        <title>Genome analysis of Polyangium sp.</title>
        <authorList>
            <person name="Li Y."/>
            <person name="Wang J."/>
        </authorList>
    </citation>
    <scope>NUCLEOTIDE SEQUENCE [LARGE SCALE GENOMIC DNA]</scope>
    <source>
        <strain evidence="3 4">SDU14</strain>
    </source>
</reference>
<dbReference type="AlphaFoldDB" id="A0A9X3XEL2"/>
<evidence type="ECO:0000313" key="3">
    <source>
        <dbReference type="EMBL" id="MDC3987975.1"/>
    </source>
</evidence>
<keyword evidence="2" id="KW-0812">Transmembrane</keyword>
<feature type="compositionally biased region" description="Gly residues" evidence="1">
    <location>
        <begin position="43"/>
        <end position="77"/>
    </location>
</feature>
<keyword evidence="4" id="KW-1185">Reference proteome</keyword>